<dbReference type="RefSeq" id="WP_191197332.1">
    <property type="nucleotide sequence ID" value="NZ_JACXYZ010000006.1"/>
</dbReference>
<dbReference type="EMBL" id="JACXYZ010000006">
    <property type="protein sequence ID" value="MBD3927466.1"/>
    <property type="molecule type" value="Genomic_DNA"/>
</dbReference>
<name>A0ABR8NI83_9ACTN</name>
<feature type="transmembrane region" description="Helical" evidence="2">
    <location>
        <begin position="197"/>
        <end position="216"/>
    </location>
</feature>
<accession>A0ABR8NI83</accession>
<reference evidence="3 4" key="1">
    <citation type="submission" date="2020-09" db="EMBL/GenBank/DDBJ databases">
        <title>novel species in genus Nocardioides.</title>
        <authorList>
            <person name="Zhang G."/>
        </authorList>
    </citation>
    <scope>NUCLEOTIDE SEQUENCE [LARGE SCALE GENOMIC DNA]</scope>
    <source>
        <strain evidence="3 4">KCTC 39551</strain>
    </source>
</reference>
<evidence type="ECO:0000256" key="1">
    <source>
        <dbReference type="SAM" id="MobiDB-lite"/>
    </source>
</evidence>
<comment type="caution">
    <text evidence="3">The sequence shown here is derived from an EMBL/GenBank/DDBJ whole genome shotgun (WGS) entry which is preliminary data.</text>
</comment>
<sequence>MRAAVLEARLEAMRLDRDLSAGETQLAERAEDRLKHAALAATRVQPTRSVRNWWRGAHVDAAYQNLHAAEILMTSLYDDVHAEAEVPEAIARVEARLDRDDPRRAAAFALQSEAQSPEQRRAQLAKAVQVGFEAADSEYKRLRSFRNAVLGSAAILGVTLIAVVAYAWNNPEALPICFSEAQEVCASGLGDPSKADVGIVASLGALGGLLSAIISIRNMQGTSVAYDVPTALAALKLPVGALTAVGGLLLVAAHFIPGLSNLDNQQQILAYAFLFGVAQQLFVGFVDKQAQELLSHAPGKAATASRPERGTFPGAPTPR</sequence>
<keyword evidence="2" id="KW-0472">Membrane</keyword>
<feature type="region of interest" description="Disordered" evidence="1">
    <location>
        <begin position="297"/>
        <end position="319"/>
    </location>
</feature>
<feature type="transmembrane region" description="Helical" evidence="2">
    <location>
        <begin position="237"/>
        <end position="256"/>
    </location>
</feature>
<feature type="transmembrane region" description="Helical" evidence="2">
    <location>
        <begin position="268"/>
        <end position="286"/>
    </location>
</feature>
<evidence type="ECO:0000313" key="3">
    <source>
        <dbReference type="EMBL" id="MBD3927466.1"/>
    </source>
</evidence>
<evidence type="ECO:0000256" key="2">
    <source>
        <dbReference type="SAM" id="Phobius"/>
    </source>
</evidence>
<evidence type="ECO:0000313" key="4">
    <source>
        <dbReference type="Proteomes" id="UP000618818"/>
    </source>
</evidence>
<protein>
    <submittedName>
        <fullName evidence="3">Uncharacterized protein</fullName>
    </submittedName>
</protein>
<organism evidence="3 4">
    <name type="scientific">Nocardioides cavernae</name>
    <dbReference type="NCBI Taxonomy" id="1921566"/>
    <lineage>
        <taxon>Bacteria</taxon>
        <taxon>Bacillati</taxon>
        <taxon>Actinomycetota</taxon>
        <taxon>Actinomycetes</taxon>
        <taxon>Propionibacteriales</taxon>
        <taxon>Nocardioidaceae</taxon>
        <taxon>Nocardioides</taxon>
    </lineage>
</organism>
<proteinExistence type="predicted"/>
<keyword evidence="2" id="KW-0812">Transmembrane</keyword>
<dbReference type="Proteomes" id="UP000618818">
    <property type="component" value="Unassembled WGS sequence"/>
</dbReference>
<feature type="transmembrane region" description="Helical" evidence="2">
    <location>
        <begin position="148"/>
        <end position="168"/>
    </location>
</feature>
<gene>
    <name evidence="3" type="ORF">IEZ26_22780</name>
</gene>
<keyword evidence="4" id="KW-1185">Reference proteome</keyword>
<keyword evidence="2" id="KW-1133">Transmembrane helix</keyword>